<dbReference type="Pfam" id="PF01467">
    <property type="entry name" value="CTP_transf_like"/>
    <property type="match status" value="1"/>
</dbReference>
<dbReference type="OrthoDB" id="9802794at2"/>
<name>A0A1X7AKH3_9GAMM</name>
<keyword evidence="4" id="KW-0808">Transferase</keyword>
<feature type="signal peptide" evidence="2">
    <location>
        <begin position="1"/>
        <end position="22"/>
    </location>
</feature>
<dbReference type="EMBL" id="FWPT01000003">
    <property type="protein sequence ID" value="SMA43808.1"/>
    <property type="molecule type" value="Genomic_DNA"/>
</dbReference>
<accession>A0A1X7AKH3</accession>
<dbReference type="PANTHER" id="PTHR10739:SF13">
    <property type="entry name" value="CHOLINE-PHOSPHATE CYTIDYLYLTRANSFERASE"/>
    <property type="match status" value="1"/>
</dbReference>
<dbReference type="RefSeq" id="WP_087108748.1">
    <property type="nucleotide sequence ID" value="NZ_CBCSCN010000008.1"/>
</dbReference>
<gene>
    <name evidence="4" type="primary">hldE_2</name>
    <name evidence="4" type="ORF">EHSB41UT_01670</name>
</gene>
<dbReference type="SUPFAM" id="SSF52374">
    <property type="entry name" value="Nucleotidylyl transferase"/>
    <property type="match status" value="1"/>
</dbReference>
<dbReference type="Proteomes" id="UP000196573">
    <property type="component" value="Unassembled WGS sequence"/>
</dbReference>
<sequence>MRIFQRALLLLIVSIAPCYSCANGKPQTPGPHIYRVFTDGIYDLTHYGHVRSIKKAREKARQVLKVPDSQVHLTVGLSGSEEERQGYKRAPILTREEIKNLLEWVYGVDEVIFSPLITTTEVMEAQRYDLVLAGEDYAPPVNHLLRSAHQNNRGMQYYPGPILAGKFATFPREPNISTTDIIRRTVRRAAEKIETELQKSGNADFCVERFLQLLDDHIPAPAPKG</sequence>
<evidence type="ECO:0000313" key="5">
    <source>
        <dbReference type="Proteomes" id="UP000196573"/>
    </source>
</evidence>
<protein>
    <recommendedName>
        <fullName evidence="1">choline-phosphate cytidylyltransferase</fullName>
        <ecNumber evidence="1">2.7.7.15</ecNumber>
    </recommendedName>
</protein>
<keyword evidence="2" id="KW-0732">Signal</keyword>
<dbReference type="GO" id="GO:0031210">
    <property type="term" value="F:phosphatidylcholine binding"/>
    <property type="evidence" value="ECO:0007669"/>
    <property type="project" value="TreeGrafter"/>
</dbReference>
<dbReference type="InterPro" id="IPR014729">
    <property type="entry name" value="Rossmann-like_a/b/a_fold"/>
</dbReference>
<evidence type="ECO:0000256" key="2">
    <source>
        <dbReference type="SAM" id="SignalP"/>
    </source>
</evidence>
<feature type="chain" id="PRO_5011965077" description="choline-phosphate cytidylyltransferase" evidence="2">
    <location>
        <begin position="23"/>
        <end position="225"/>
    </location>
</feature>
<dbReference type="InterPro" id="IPR045049">
    <property type="entry name" value="Pcy1-like"/>
</dbReference>
<dbReference type="Gene3D" id="3.40.50.620">
    <property type="entry name" value="HUPs"/>
    <property type="match status" value="1"/>
</dbReference>
<dbReference type="GO" id="GO:0004105">
    <property type="term" value="F:choline-phosphate cytidylyltransferase activity"/>
    <property type="evidence" value="ECO:0007669"/>
    <property type="project" value="UniProtKB-EC"/>
</dbReference>
<dbReference type="AlphaFoldDB" id="A0A1X7AKH3"/>
<dbReference type="EC" id="2.7.7.15" evidence="1"/>
<dbReference type="PANTHER" id="PTHR10739">
    <property type="entry name" value="CYTIDYLYLTRANSFERASE"/>
    <property type="match status" value="1"/>
</dbReference>
<evidence type="ECO:0000256" key="1">
    <source>
        <dbReference type="ARBA" id="ARBA00026101"/>
    </source>
</evidence>
<proteinExistence type="predicted"/>
<keyword evidence="4" id="KW-0548">Nucleotidyltransferase</keyword>
<keyword evidence="5" id="KW-1185">Reference proteome</keyword>
<reference evidence="4 5" key="1">
    <citation type="submission" date="2017-03" db="EMBL/GenBank/DDBJ databases">
        <authorList>
            <person name="Afonso C.L."/>
            <person name="Miller P.J."/>
            <person name="Scott M.A."/>
            <person name="Spackman E."/>
            <person name="Goraichik I."/>
            <person name="Dimitrov K.M."/>
            <person name="Suarez D.L."/>
            <person name="Swayne D.E."/>
        </authorList>
    </citation>
    <scope>NUCLEOTIDE SEQUENCE [LARGE SCALE GENOMIC DNA]</scope>
    <source>
        <strain evidence="4">SB41UT1</strain>
    </source>
</reference>
<organism evidence="4 5">
    <name type="scientific">Parendozoicomonas haliclonae</name>
    <dbReference type="NCBI Taxonomy" id="1960125"/>
    <lineage>
        <taxon>Bacteria</taxon>
        <taxon>Pseudomonadati</taxon>
        <taxon>Pseudomonadota</taxon>
        <taxon>Gammaproteobacteria</taxon>
        <taxon>Oceanospirillales</taxon>
        <taxon>Endozoicomonadaceae</taxon>
        <taxon>Parendozoicomonas</taxon>
    </lineage>
</organism>
<dbReference type="InterPro" id="IPR004821">
    <property type="entry name" value="Cyt_trans-like"/>
</dbReference>
<evidence type="ECO:0000313" key="4">
    <source>
        <dbReference type="EMBL" id="SMA43808.1"/>
    </source>
</evidence>
<feature type="domain" description="Cytidyltransferase-like" evidence="3">
    <location>
        <begin position="37"/>
        <end position="184"/>
    </location>
</feature>
<evidence type="ECO:0000259" key="3">
    <source>
        <dbReference type="Pfam" id="PF01467"/>
    </source>
</evidence>